<dbReference type="RefSeq" id="WP_272773079.1">
    <property type="nucleotide sequence ID" value="NZ_JAQQLE010000014.1"/>
</dbReference>
<feature type="signal peptide" evidence="1">
    <location>
        <begin position="1"/>
        <end position="20"/>
    </location>
</feature>
<gene>
    <name evidence="2" type="ORF">PQU96_14300</name>
</gene>
<comment type="caution">
    <text evidence="2">The sequence shown here is derived from an EMBL/GenBank/DDBJ whole genome shotgun (WGS) entry which is preliminary data.</text>
</comment>
<dbReference type="EMBL" id="JAQQLE010000014">
    <property type="protein sequence ID" value="MDC7715284.1"/>
    <property type="molecule type" value="Genomic_DNA"/>
</dbReference>
<dbReference type="PROSITE" id="PS51257">
    <property type="entry name" value="PROKAR_LIPOPROTEIN"/>
    <property type="match status" value="1"/>
</dbReference>
<protein>
    <submittedName>
        <fullName evidence="2">Vir-repressed protein</fullName>
    </submittedName>
</protein>
<accession>A0ABT5IRW6</accession>
<organism evidence="2 3">
    <name type="scientific">Vogesella margarita</name>
    <dbReference type="NCBI Taxonomy" id="2984199"/>
    <lineage>
        <taxon>Bacteria</taxon>
        <taxon>Pseudomonadati</taxon>
        <taxon>Pseudomonadota</taxon>
        <taxon>Betaproteobacteria</taxon>
        <taxon>Neisseriales</taxon>
        <taxon>Chromobacteriaceae</taxon>
        <taxon>Vogesella</taxon>
    </lineage>
</organism>
<reference evidence="2 3" key="1">
    <citation type="submission" date="2023-01" db="EMBL/GenBank/DDBJ databases">
        <title>Novel species of the genus Vogesella isolated from rivers.</title>
        <authorList>
            <person name="Lu H."/>
        </authorList>
    </citation>
    <scope>NUCLEOTIDE SEQUENCE [LARGE SCALE GENOMIC DNA]</scope>
    <source>
        <strain evidence="2 3">LYT5W</strain>
    </source>
</reference>
<proteinExistence type="predicted"/>
<dbReference type="Proteomes" id="UP001222030">
    <property type="component" value="Unassembled WGS sequence"/>
</dbReference>
<keyword evidence="3" id="KW-1185">Reference proteome</keyword>
<feature type="chain" id="PRO_5046115056" evidence="1">
    <location>
        <begin position="21"/>
        <end position="57"/>
    </location>
</feature>
<evidence type="ECO:0000313" key="3">
    <source>
        <dbReference type="Proteomes" id="UP001222030"/>
    </source>
</evidence>
<keyword evidence="1" id="KW-0732">Signal</keyword>
<evidence type="ECO:0000313" key="2">
    <source>
        <dbReference type="EMBL" id="MDC7715284.1"/>
    </source>
</evidence>
<evidence type="ECO:0000256" key="1">
    <source>
        <dbReference type="SAM" id="SignalP"/>
    </source>
</evidence>
<name>A0ABT5IRW6_9NEIS</name>
<sequence length="57" mass="5903">MKTVLLASVALLLAACTISGPRVSVKPIEIKPLEIEIGDGHSGSFCPPGQAKKGNCR</sequence>